<dbReference type="EMBL" id="FNVO01000016">
    <property type="protein sequence ID" value="SEG83969.1"/>
    <property type="molecule type" value="Genomic_DNA"/>
</dbReference>
<dbReference type="AlphaFoldDB" id="A0A1H6DFB6"/>
<gene>
    <name evidence="10" type="ORF">SAMN04489712_116114</name>
</gene>
<evidence type="ECO:0000256" key="8">
    <source>
        <dbReference type="SAM" id="Phobius"/>
    </source>
</evidence>
<dbReference type="Gene3D" id="2.60.40.3710">
    <property type="match status" value="1"/>
</dbReference>
<feature type="domain" description="L,D-TPase catalytic" evidence="9">
    <location>
        <begin position="237"/>
        <end position="363"/>
    </location>
</feature>
<proteinExistence type="predicted"/>
<evidence type="ECO:0000256" key="7">
    <source>
        <dbReference type="PROSITE-ProRule" id="PRU01373"/>
    </source>
</evidence>
<keyword evidence="8" id="KW-1133">Transmembrane helix</keyword>
<evidence type="ECO:0000256" key="1">
    <source>
        <dbReference type="ARBA" id="ARBA00004752"/>
    </source>
</evidence>
<dbReference type="GO" id="GO:0071555">
    <property type="term" value="P:cell wall organization"/>
    <property type="evidence" value="ECO:0007669"/>
    <property type="project" value="UniProtKB-UniRule"/>
</dbReference>
<evidence type="ECO:0000259" key="9">
    <source>
        <dbReference type="PROSITE" id="PS52029"/>
    </source>
</evidence>
<accession>A0A1H6DFB6</accession>
<dbReference type="GO" id="GO:0018104">
    <property type="term" value="P:peptidoglycan-protein cross-linking"/>
    <property type="evidence" value="ECO:0007669"/>
    <property type="project" value="TreeGrafter"/>
</dbReference>
<dbReference type="InterPro" id="IPR005490">
    <property type="entry name" value="LD_TPept_cat_dom"/>
</dbReference>
<evidence type="ECO:0000256" key="3">
    <source>
        <dbReference type="ARBA" id="ARBA00022960"/>
    </source>
</evidence>
<keyword evidence="8" id="KW-0472">Membrane</keyword>
<comment type="pathway">
    <text evidence="1 7">Cell wall biogenesis; peptidoglycan biosynthesis.</text>
</comment>
<dbReference type="PROSITE" id="PS51257">
    <property type="entry name" value="PROKAR_LIPOPROTEIN"/>
    <property type="match status" value="1"/>
</dbReference>
<keyword evidence="8" id="KW-0812">Transmembrane</keyword>
<dbReference type="UniPathway" id="UPA00219"/>
<dbReference type="Gene3D" id="2.60.40.3780">
    <property type="match status" value="1"/>
</dbReference>
<evidence type="ECO:0000256" key="4">
    <source>
        <dbReference type="ARBA" id="ARBA00022984"/>
    </source>
</evidence>
<feature type="active site" description="Nucleophile" evidence="7">
    <location>
        <position position="339"/>
    </location>
</feature>
<protein>
    <submittedName>
        <fullName evidence="10">Lipoprotein-anchoring transpeptidase ErfK/SrfK</fullName>
    </submittedName>
</protein>
<feature type="active site" description="Proton donor/acceptor" evidence="7">
    <location>
        <position position="321"/>
    </location>
</feature>
<dbReference type="PANTHER" id="PTHR30582:SF2">
    <property type="entry name" value="L,D-TRANSPEPTIDASE YCIB-RELATED"/>
    <property type="match status" value="1"/>
</dbReference>
<organism evidence="10 11">
    <name type="scientific">Thermomonospora echinospora</name>
    <dbReference type="NCBI Taxonomy" id="1992"/>
    <lineage>
        <taxon>Bacteria</taxon>
        <taxon>Bacillati</taxon>
        <taxon>Actinomycetota</taxon>
        <taxon>Actinomycetes</taxon>
        <taxon>Streptosporangiales</taxon>
        <taxon>Thermomonosporaceae</taxon>
        <taxon>Thermomonospora</taxon>
    </lineage>
</organism>
<evidence type="ECO:0000313" key="10">
    <source>
        <dbReference type="EMBL" id="SEG83969.1"/>
    </source>
</evidence>
<dbReference type="PROSITE" id="PS52029">
    <property type="entry name" value="LD_TPASE"/>
    <property type="match status" value="1"/>
</dbReference>
<dbReference type="GO" id="GO:0016746">
    <property type="term" value="F:acyltransferase activity"/>
    <property type="evidence" value="ECO:0007669"/>
    <property type="project" value="UniProtKB-KW"/>
</dbReference>
<dbReference type="Proteomes" id="UP000236723">
    <property type="component" value="Unassembled WGS sequence"/>
</dbReference>
<dbReference type="Pfam" id="PF03734">
    <property type="entry name" value="YkuD"/>
    <property type="match status" value="1"/>
</dbReference>
<dbReference type="InterPro" id="IPR041280">
    <property type="entry name" value="Big_10"/>
</dbReference>
<keyword evidence="5" id="KW-0012">Acyltransferase</keyword>
<sequence>MGDRVSGRARLWLIVTGGAGAVTVFVSGCSGGAGALSSAKEATVTITPANGTGAVKPDAPIEVKVADGTLEDVSVTGGAVPITGKLSGDRTGWKSARTLVPGTSYTVTVRTKNGDGKVASANSTFTTLRPQQTFALADVTPNVKGEKVGVGMPIIVRFDRPVTDKAAVERALEVKPEKPVEGAWRWIDPQQVIYRTKTYWQPYQKVRFTARLAGLQAAKGVYGTKDSSYTIEIGAKQVTTGNINDHHATVYRDGKKLRTMPFSAGNGTTREYTTTSGVHLLMEKGNPVKMTAPGRKEGDAGWYEQSVNHAIRISNSGEYFHAAPWSVGSQGSANVSHGCLNLSPENARWYYGIHQRGDVVKLTGTSRQLEWDNGWGYWQLSFNEWKEGSALT</sequence>
<keyword evidence="11" id="KW-1185">Reference proteome</keyword>
<dbReference type="InterPro" id="IPR050979">
    <property type="entry name" value="LD-transpeptidase"/>
</dbReference>
<dbReference type="InterPro" id="IPR038063">
    <property type="entry name" value="Transpep_catalytic_dom"/>
</dbReference>
<evidence type="ECO:0000256" key="5">
    <source>
        <dbReference type="ARBA" id="ARBA00023315"/>
    </source>
</evidence>
<name>A0A1H6DFB6_9ACTN</name>
<evidence type="ECO:0000313" key="11">
    <source>
        <dbReference type="Proteomes" id="UP000236723"/>
    </source>
</evidence>
<dbReference type="GO" id="GO:0071972">
    <property type="term" value="F:peptidoglycan L,D-transpeptidase activity"/>
    <property type="evidence" value="ECO:0007669"/>
    <property type="project" value="TreeGrafter"/>
</dbReference>
<evidence type="ECO:0000256" key="6">
    <source>
        <dbReference type="ARBA" id="ARBA00023316"/>
    </source>
</evidence>
<keyword evidence="2" id="KW-0808">Transferase</keyword>
<dbReference type="PANTHER" id="PTHR30582">
    <property type="entry name" value="L,D-TRANSPEPTIDASE"/>
    <property type="match status" value="1"/>
</dbReference>
<dbReference type="CDD" id="cd13432">
    <property type="entry name" value="LDT_IgD_like_2"/>
    <property type="match status" value="1"/>
</dbReference>
<dbReference type="GO" id="GO:0008360">
    <property type="term" value="P:regulation of cell shape"/>
    <property type="evidence" value="ECO:0007669"/>
    <property type="project" value="UniProtKB-UniRule"/>
</dbReference>
<dbReference type="Gene3D" id="2.40.440.10">
    <property type="entry name" value="L,D-transpeptidase catalytic domain-like"/>
    <property type="match status" value="1"/>
</dbReference>
<evidence type="ECO:0000256" key="2">
    <source>
        <dbReference type="ARBA" id="ARBA00022679"/>
    </source>
</evidence>
<reference evidence="11" key="1">
    <citation type="submission" date="2016-10" db="EMBL/GenBank/DDBJ databases">
        <authorList>
            <person name="Varghese N."/>
            <person name="Submissions S."/>
        </authorList>
    </citation>
    <scope>NUCLEOTIDE SEQUENCE [LARGE SCALE GENOMIC DNA]</scope>
    <source>
        <strain evidence="11">DSM 43163</strain>
    </source>
</reference>
<keyword evidence="6 7" id="KW-0961">Cell wall biogenesis/degradation</keyword>
<keyword evidence="10" id="KW-0449">Lipoprotein</keyword>
<dbReference type="SUPFAM" id="SSF141523">
    <property type="entry name" value="L,D-transpeptidase catalytic domain-like"/>
    <property type="match status" value="1"/>
</dbReference>
<keyword evidence="3 7" id="KW-0133">Cell shape</keyword>
<dbReference type="Pfam" id="PF17964">
    <property type="entry name" value="Big_10"/>
    <property type="match status" value="1"/>
</dbReference>
<feature type="transmembrane region" description="Helical" evidence="8">
    <location>
        <begin position="12"/>
        <end position="36"/>
    </location>
</feature>
<keyword evidence="4 7" id="KW-0573">Peptidoglycan synthesis</keyword>
<dbReference type="CDD" id="cd16913">
    <property type="entry name" value="YkuD_like"/>
    <property type="match status" value="1"/>
</dbReference>
<dbReference type="GO" id="GO:0005576">
    <property type="term" value="C:extracellular region"/>
    <property type="evidence" value="ECO:0007669"/>
    <property type="project" value="TreeGrafter"/>
</dbReference>